<dbReference type="EMBL" id="JAGGKP010000001">
    <property type="protein sequence ID" value="MBP1936506.1"/>
    <property type="molecule type" value="Genomic_DNA"/>
</dbReference>
<comment type="caution">
    <text evidence="1">The sequence shown here is derived from an EMBL/GenBank/DDBJ whole genome shotgun (WGS) entry which is preliminary data.</text>
</comment>
<organism evidence="1 2">
    <name type="scientific">Paenibacillus sediminis</name>
    <dbReference type="NCBI Taxonomy" id="664909"/>
    <lineage>
        <taxon>Bacteria</taxon>
        <taxon>Bacillati</taxon>
        <taxon>Bacillota</taxon>
        <taxon>Bacilli</taxon>
        <taxon>Bacillales</taxon>
        <taxon>Paenibacillaceae</taxon>
        <taxon>Paenibacillus</taxon>
    </lineage>
</organism>
<dbReference type="InterPro" id="IPR003719">
    <property type="entry name" value="Phenazine_PhzF-like"/>
</dbReference>
<dbReference type="SUPFAM" id="SSF54506">
    <property type="entry name" value="Diaminopimelate epimerase-like"/>
    <property type="match status" value="1"/>
</dbReference>
<keyword evidence="2" id="KW-1185">Reference proteome</keyword>
<sequence>MKKVEVLHYDAFSSIPNQGNRAGVVLKGNELSLGDMQEIAAKVGFNERFPSLLAENTKSSK</sequence>
<dbReference type="Gene3D" id="3.10.310.10">
    <property type="entry name" value="Diaminopimelate Epimerase, Chain A, domain 1"/>
    <property type="match status" value="1"/>
</dbReference>
<gene>
    <name evidence="1" type="ORF">J2Z20_001367</name>
</gene>
<reference evidence="1 2" key="1">
    <citation type="submission" date="2021-03" db="EMBL/GenBank/DDBJ databases">
        <title>Genomic Encyclopedia of Type Strains, Phase IV (KMG-IV): sequencing the most valuable type-strain genomes for metagenomic binning, comparative biology and taxonomic classification.</title>
        <authorList>
            <person name="Goeker M."/>
        </authorList>
    </citation>
    <scope>NUCLEOTIDE SEQUENCE [LARGE SCALE GENOMIC DNA]</scope>
    <source>
        <strain evidence="1 2">DSM 23491</strain>
    </source>
</reference>
<proteinExistence type="predicted"/>
<dbReference type="Proteomes" id="UP001519273">
    <property type="component" value="Unassembled WGS sequence"/>
</dbReference>
<evidence type="ECO:0000313" key="2">
    <source>
        <dbReference type="Proteomes" id="UP001519273"/>
    </source>
</evidence>
<evidence type="ECO:0000313" key="1">
    <source>
        <dbReference type="EMBL" id="MBP1936506.1"/>
    </source>
</evidence>
<protein>
    <submittedName>
        <fullName evidence="1">PhzF family phenazine biosynthesis protein</fullName>
    </submittedName>
</protein>
<accession>A0ABS4H201</accession>
<dbReference type="Pfam" id="PF02567">
    <property type="entry name" value="PhzC-PhzF"/>
    <property type="match status" value="1"/>
</dbReference>
<name>A0ABS4H201_9BACL</name>
<dbReference type="RefSeq" id="WP_209846903.1">
    <property type="nucleotide sequence ID" value="NZ_CBCRVE010000002.1"/>
</dbReference>